<dbReference type="PANTHER" id="PTHR20772:SF5">
    <property type="entry name" value="DYNEIN HEAVY CHAIN"/>
    <property type="match status" value="1"/>
</dbReference>
<dbReference type="InterPro" id="IPR052599">
    <property type="entry name" value="SLC43A_AATransporter"/>
</dbReference>
<accession>A0A1A8WLT2</accession>
<name>A0A1A8WLT2_PLAOA</name>
<feature type="region of interest" description="Disordered" evidence="1">
    <location>
        <begin position="832"/>
        <end position="985"/>
    </location>
</feature>
<feature type="compositionally biased region" description="Basic and acidic residues" evidence="1">
    <location>
        <begin position="841"/>
        <end position="874"/>
    </location>
</feature>
<feature type="compositionally biased region" description="Basic and acidic residues" evidence="1">
    <location>
        <begin position="615"/>
        <end position="661"/>
    </location>
</feature>
<proteinExistence type="predicted"/>
<feature type="compositionally biased region" description="Basic and acidic residues" evidence="1">
    <location>
        <begin position="593"/>
        <end position="607"/>
    </location>
</feature>
<dbReference type="Proteomes" id="UP000078546">
    <property type="component" value="Unassembled WGS sequence"/>
</dbReference>
<feature type="compositionally biased region" description="Low complexity" evidence="1">
    <location>
        <begin position="217"/>
        <end position="228"/>
    </location>
</feature>
<feature type="compositionally biased region" description="Basic and acidic residues" evidence="1">
    <location>
        <begin position="901"/>
        <end position="919"/>
    </location>
</feature>
<sequence>MQNNEHNAQKGSKKGWVNELKGTYSNILNSGSRGMTYFSSSFLSDKNQGDDEKMCSANSSGRGSYPSDVYTDGNSIGGELNFQEKKKIIFEVYKKYYFIEMTEYHKSRENCTFNFLKFLDRLNEKMVETLKYGTYNISNLNKFFKEFLKNDAAYYRSISVGNTRMNNLTQSFLNLPVEEHSERRTSEGTTTVNASGNTDGLSLNSLHINNSRTNDFPNNTPYNSNTPSEGTNTHGSVLCERNECGEMKDKEGALFLKKCNAKNGFNKIDEIADNVINVDEDLCKLNHKIIDDWMQYGFMNYSKISNSMKITCDLIDSKICQKMLIILKESYTKEQENLIEGLKKKKNDFLKQIDLCKNYWKYFENSYSNSEKIRSDGIKDSKKIKCSWLCQRKYLKSVKILLKIQNEYLDIIYTSVKLFFQLIYWKKNTIRDILCSYILLYKSFLNLYIKNMNVLYDSILQDKNINISQFNNLNDITLINSEDNGIIKTISPFKFNPNCNSIPRLNNALNLINNSILFYNKNISVKSILCLFCSHIKGYLTSVGIFNKCVEGVIVITWDKFIHFFADAEDVSPQWSYYLDDVEFKIVKSKSDQRADANREPLKRETLEPAGTAEETAKETAEETAKETAEETAKETAEETAKETAEETAKENAEETAKENAEGNAFIVRTHGMEGDPHAHKPENTNPELNTIKEESMNNCSTTLFNRKDNDDIEIQIKEKKKTLLLSSWCFTFKCTTYHLTNVCFELLNNHLCSPYFEDENSFTNFINIISCGQVKNDLLFTEEIANFYAKNFEHESEFTDKMGLVSNIGESEKGASTNVINVDNAIRGDSQGHAVGDVVRNADSRHDKDTDGMVSRDDTANDSGDSHEHDSPGRRNLFNNFHKKKNLLMKNMKRGRHKNAKGEGDKRVDGCTEGDKQVDGISEGDSMDSCVDSSRDGTVNNRRDSHVDSSEGERGGAKCSKKRGNGKKKGKHKNNLGKGKTSNK</sequence>
<dbReference type="AlphaFoldDB" id="A0A1A8WLT2"/>
<evidence type="ECO:0000313" key="3">
    <source>
        <dbReference type="Proteomes" id="UP000078546"/>
    </source>
</evidence>
<protein>
    <submittedName>
        <fullName evidence="2">Uncharacterized protein</fullName>
    </submittedName>
</protein>
<feature type="compositionally biased region" description="Basic and acidic residues" evidence="1">
    <location>
        <begin position="942"/>
        <end position="957"/>
    </location>
</feature>
<evidence type="ECO:0000256" key="1">
    <source>
        <dbReference type="SAM" id="MobiDB-lite"/>
    </source>
</evidence>
<gene>
    <name evidence="2" type="ORF">POVCU1_026860</name>
</gene>
<feature type="compositionally biased region" description="Basic residues" evidence="1">
    <location>
        <begin position="882"/>
        <end position="900"/>
    </location>
</feature>
<feature type="compositionally biased region" description="Basic residues" evidence="1">
    <location>
        <begin position="960"/>
        <end position="985"/>
    </location>
</feature>
<dbReference type="EMBL" id="FLQV01000494">
    <property type="protein sequence ID" value="SBS93872.1"/>
    <property type="molecule type" value="Genomic_DNA"/>
</dbReference>
<feature type="region of interest" description="Disordered" evidence="1">
    <location>
        <begin position="214"/>
        <end position="234"/>
    </location>
</feature>
<reference evidence="3" key="1">
    <citation type="submission" date="2016-05" db="EMBL/GenBank/DDBJ databases">
        <authorList>
            <person name="Naeem Raeece"/>
        </authorList>
    </citation>
    <scope>NUCLEOTIDE SEQUENCE [LARGE SCALE GENOMIC DNA]</scope>
</reference>
<feature type="region of interest" description="Disordered" evidence="1">
    <location>
        <begin position="593"/>
        <end position="661"/>
    </location>
</feature>
<dbReference type="PANTHER" id="PTHR20772">
    <property type="entry name" value="PROTEIN FMP42"/>
    <property type="match status" value="1"/>
</dbReference>
<organism evidence="2 3">
    <name type="scientific">Plasmodium ovale curtisi</name>
    <dbReference type="NCBI Taxonomy" id="864141"/>
    <lineage>
        <taxon>Eukaryota</taxon>
        <taxon>Sar</taxon>
        <taxon>Alveolata</taxon>
        <taxon>Apicomplexa</taxon>
        <taxon>Aconoidasida</taxon>
        <taxon>Haemosporida</taxon>
        <taxon>Plasmodiidae</taxon>
        <taxon>Plasmodium</taxon>
        <taxon>Plasmodium (Plasmodium)</taxon>
    </lineage>
</organism>
<evidence type="ECO:0000313" key="2">
    <source>
        <dbReference type="EMBL" id="SBS93872.1"/>
    </source>
</evidence>